<dbReference type="Gene3D" id="3.80.10.10">
    <property type="entry name" value="Ribonuclease Inhibitor"/>
    <property type="match status" value="1"/>
</dbReference>
<dbReference type="AlphaFoldDB" id="A0A1T4TC06"/>
<name>A0A1T4TC06_9ACTN</name>
<evidence type="ECO:0000313" key="2">
    <source>
        <dbReference type="Proteomes" id="UP000190637"/>
    </source>
</evidence>
<proteinExistence type="predicted"/>
<evidence type="ECO:0008006" key="3">
    <source>
        <dbReference type="Google" id="ProtNLM"/>
    </source>
</evidence>
<dbReference type="RefSeq" id="WP_078763993.1">
    <property type="nucleotide sequence ID" value="NZ_FUWS01000018.1"/>
</dbReference>
<dbReference type="STRING" id="1122192.SAMN02745673_04776"/>
<dbReference type="SUPFAM" id="SSF52047">
    <property type="entry name" value="RNI-like"/>
    <property type="match status" value="1"/>
</dbReference>
<keyword evidence="2" id="KW-1185">Reference proteome</keyword>
<reference evidence="1 2" key="1">
    <citation type="submission" date="2017-02" db="EMBL/GenBank/DDBJ databases">
        <authorList>
            <person name="Peterson S.W."/>
        </authorList>
    </citation>
    <scope>NUCLEOTIDE SEQUENCE [LARGE SCALE GENOMIC DNA]</scope>
    <source>
        <strain evidence="1 2">DSM 45154</strain>
    </source>
</reference>
<organism evidence="1 2">
    <name type="scientific">Marinactinospora thermotolerans DSM 45154</name>
    <dbReference type="NCBI Taxonomy" id="1122192"/>
    <lineage>
        <taxon>Bacteria</taxon>
        <taxon>Bacillati</taxon>
        <taxon>Actinomycetota</taxon>
        <taxon>Actinomycetes</taxon>
        <taxon>Streptosporangiales</taxon>
        <taxon>Nocardiopsidaceae</taxon>
        <taxon>Marinactinospora</taxon>
    </lineage>
</organism>
<gene>
    <name evidence="1" type="ORF">SAMN02745673_04776</name>
</gene>
<dbReference type="InterPro" id="IPR032675">
    <property type="entry name" value="LRR_dom_sf"/>
</dbReference>
<sequence length="318" mass="35283">MDIYDKITEFGGLPVVDLPPDGPLPEAVADPGAVAWRLDVDPWDDRYPKFPLHFARFLEVVDTTRVTALVIGTWGEGYEDSGSVPRDLLVEHAARFPALRALFFGEFTMELTEISWIEQTDVTPLLAAFPGLRELVVRGSTSLEFPATRHGELRSLVFQTGGLPAEVVRGVLGSDLPALEHLEMWFGSEYYGGSSTVADLAPLLDAEPFPRLSRLGLRNAEWTDELVARLADAAVTGRVPDLDLSLGTLTDTGGRVLLEAPVFRGLRRLDLHHHFLSEEMEDRLREAFTAAGVEIDLSEREQPDVYDGQVHYYPEVTE</sequence>
<dbReference type="InterPro" id="IPR047722">
    <property type="entry name" value="STM4015-like"/>
</dbReference>
<dbReference type="NCBIfam" id="NF038076">
    <property type="entry name" value="fam_STM4015"/>
    <property type="match status" value="1"/>
</dbReference>
<protein>
    <recommendedName>
        <fullName evidence="3">Cytoplasmic protein</fullName>
    </recommendedName>
</protein>
<dbReference type="Proteomes" id="UP000190637">
    <property type="component" value="Unassembled WGS sequence"/>
</dbReference>
<evidence type="ECO:0000313" key="1">
    <source>
        <dbReference type="EMBL" id="SKA38022.1"/>
    </source>
</evidence>
<accession>A0A1T4TC06</accession>
<dbReference type="EMBL" id="FUWS01000018">
    <property type="protein sequence ID" value="SKA38022.1"/>
    <property type="molecule type" value="Genomic_DNA"/>
</dbReference>
<dbReference type="OrthoDB" id="9781345at2"/>